<accession>A0A0T6B2A0</accession>
<organism evidence="1 2">
    <name type="scientific">Oryctes borbonicus</name>
    <dbReference type="NCBI Taxonomy" id="1629725"/>
    <lineage>
        <taxon>Eukaryota</taxon>
        <taxon>Metazoa</taxon>
        <taxon>Ecdysozoa</taxon>
        <taxon>Arthropoda</taxon>
        <taxon>Hexapoda</taxon>
        <taxon>Insecta</taxon>
        <taxon>Pterygota</taxon>
        <taxon>Neoptera</taxon>
        <taxon>Endopterygota</taxon>
        <taxon>Coleoptera</taxon>
        <taxon>Polyphaga</taxon>
        <taxon>Scarabaeiformia</taxon>
        <taxon>Scarabaeidae</taxon>
        <taxon>Dynastinae</taxon>
        <taxon>Oryctes</taxon>
    </lineage>
</organism>
<evidence type="ECO:0008006" key="3">
    <source>
        <dbReference type="Google" id="ProtNLM"/>
    </source>
</evidence>
<comment type="caution">
    <text evidence="1">The sequence shown here is derived from an EMBL/GenBank/DDBJ whole genome shotgun (WGS) entry which is preliminary data.</text>
</comment>
<evidence type="ECO:0000313" key="2">
    <source>
        <dbReference type="Proteomes" id="UP000051574"/>
    </source>
</evidence>
<dbReference type="EMBL" id="LJIG01016215">
    <property type="protein sequence ID" value="KRT81269.1"/>
    <property type="molecule type" value="Genomic_DNA"/>
</dbReference>
<name>A0A0T6B2A0_9SCAR</name>
<sequence length="681" mass="79692">MDILKKYWEQSKEDDELMNNKLIEVYSTLANVHISLDDQEEFREAIVPWIYKLYEHGIIRREVLYISLLTNLNILNIFLEYESTILKLDLRRPKSLFDFVYYRNEHWLIDVIESLDEHSYLKSNLLAVLIILKVILLTSSTETNIDELRNFLSRDIHDVEPFFKLYIENVSLLANVVQFIKSNNKQDVNNTFYLLSERSLLNGLSEMIDISNNLYWNDISRFLIENDDFNRNYFYHLSNNNPTYTDEETFTAFTILINVINCLKASKSINEGSPNRDNITSTLENVKDGLINCKNRTLQIELLQNIFALIFLRNNDFTCNTENSFFCKESEIRLLLSLLKSIFEELKKKYSNRIFPGFNHFVDLNMYVIDGYWRLELLNSVKKNWYSTSYQSNDKGKDILYYMLSSPEGLINVCLKQNNIDEAIQVVKIFGLEQSSLANEILHSTAIAKLRKNIEFHRERGWKNSTLTSIINNHTASCSFIAATETQIQFPYQRAADAVDILITVPLDCPSLQELVDIIETEFDDTRTSLPLFYHRIAHMSGDNYYQSDEILLSCNTDDITKFDEEVEQYKKLSEAYDNFQKCASRQEAGILNSSHPLHKLLLELQDICIGFQISDRDQMQYMQKLLKYLKAFSKVFLLKQNNADLISKGSEVSLFNTLKYKRVDLISKLIYERHVDGDDF</sequence>
<protein>
    <recommendedName>
        <fullName evidence="3">Nuclear pore complex protein</fullName>
    </recommendedName>
</protein>
<dbReference type="Proteomes" id="UP000051574">
    <property type="component" value="Unassembled WGS sequence"/>
</dbReference>
<keyword evidence="2" id="KW-1185">Reference proteome</keyword>
<gene>
    <name evidence="1" type="ORF">AMK59_5261</name>
</gene>
<evidence type="ECO:0000313" key="1">
    <source>
        <dbReference type="EMBL" id="KRT81269.1"/>
    </source>
</evidence>
<dbReference type="OrthoDB" id="1936617at2759"/>
<dbReference type="AlphaFoldDB" id="A0A0T6B2A0"/>
<reference evidence="1 2" key="1">
    <citation type="submission" date="2015-09" db="EMBL/GenBank/DDBJ databases">
        <title>Draft genome of the scarab beetle Oryctes borbonicus.</title>
        <authorList>
            <person name="Meyer J.M."/>
            <person name="Markov G.V."/>
            <person name="Baskaran P."/>
            <person name="Herrmann M."/>
            <person name="Sommer R.J."/>
            <person name="Roedelsperger C."/>
        </authorList>
    </citation>
    <scope>NUCLEOTIDE SEQUENCE [LARGE SCALE GENOMIC DNA]</scope>
    <source>
        <strain evidence="1">OB123</strain>
        <tissue evidence="1">Whole animal</tissue>
    </source>
</reference>
<feature type="non-terminal residue" evidence="1">
    <location>
        <position position="681"/>
    </location>
</feature>
<proteinExistence type="predicted"/>